<dbReference type="RefSeq" id="WP_065988974.1">
    <property type="nucleotide sequence ID" value="NZ_MDEN01000062.1"/>
</dbReference>
<dbReference type="AlphaFoldDB" id="A0A1C2E0I3"/>
<dbReference type="OrthoDB" id="6045078at2"/>
<dbReference type="Pfam" id="PF05076">
    <property type="entry name" value="SUFU"/>
    <property type="match status" value="1"/>
</dbReference>
<name>A0A1C2E0I3_9PSED</name>
<accession>A0A1C2E0I3</accession>
<evidence type="ECO:0000313" key="3">
    <source>
        <dbReference type="Proteomes" id="UP000095143"/>
    </source>
</evidence>
<reference evidence="2 3" key="1">
    <citation type="submission" date="2016-08" db="EMBL/GenBank/DDBJ databases">
        <title>Whole genome sequence of Pseudomonas graminis strain UASWS1507, a potential biological control agent for agriculture.</title>
        <authorList>
            <person name="Crovadore J."/>
            <person name="Calmin G."/>
            <person name="Chablais R."/>
            <person name="Cochard B."/>
            <person name="Lefort F."/>
        </authorList>
    </citation>
    <scope>NUCLEOTIDE SEQUENCE [LARGE SCALE GENOMIC DNA]</scope>
    <source>
        <strain evidence="2 3">UASWS1507</strain>
    </source>
</reference>
<dbReference type="EMBL" id="MDEN01000062">
    <property type="protein sequence ID" value="OCX20527.1"/>
    <property type="molecule type" value="Genomic_DNA"/>
</dbReference>
<proteinExistence type="predicted"/>
<evidence type="ECO:0000313" key="2">
    <source>
        <dbReference type="EMBL" id="OCX20527.1"/>
    </source>
</evidence>
<sequence length="200" mass="23054">MKTPPSPQRKAVAKHVLNMFKGKPEVHAYYDEAETRSISVITTLDTIEDGIKSVGTIGLSEARLLGKDGNEFVTRVELCSAVPKHFDLWENVVVSAAFFIEQRKFPILPGAVLENVVREFYPELNMPHLYFSVPFLWNDGHFEEFMFGSMRINWLQCFSIHETEKDFIASRGFESFEDILSQQEVDIFDMRRPPIDFSKL</sequence>
<dbReference type="Proteomes" id="UP000095143">
    <property type="component" value="Unassembled WGS sequence"/>
</dbReference>
<evidence type="ECO:0000259" key="1">
    <source>
        <dbReference type="Pfam" id="PF05076"/>
    </source>
</evidence>
<gene>
    <name evidence="2" type="ORF">BBI10_13340</name>
</gene>
<feature type="domain" description="Suppressor of fused-like" evidence="1">
    <location>
        <begin position="36"/>
        <end position="193"/>
    </location>
</feature>
<dbReference type="InterPro" id="IPR020941">
    <property type="entry name" value="SUFU-like_domain"/>
</dbReference>
<comment type="caution">
    <text evidence="2">The sequence shown here is derived from an EMBL/GenBank/DDBJ whole genome shotgun (WGS) entry which is preliminary data.</text>
</comment>
<organism evidence="2 3">
    <name type="scientific">Pseudomonas graminis</name>
    <dbReference type="NCBI Taxonomy" id="158627"/>
    <lineage>
        <taxon>Bacteria</taxon>
        <taxon>Pseudomonadati</taxon>
        <taxon>Pseudomonadota</taxon>
        <taxon>Gammaproteobacteria</taxon>
        <taxon>Pseudomonadales</taxon>
        <taxon>Pseudomonadaceae</taxon>
        <taxon>Pseudomonas</taxon>
    </lineage>
</organism>
<protein>
    <recommendedName>
        <fullName evidence="1">Suppressor of fused-like domain-containing protein</fullName>
    </recommendedName>
</protein>